<dbReference type="EMBL" id="BLLF01000883">
    <property type="protein sequence ID" value="GFH15679.1"/>
    <property type="molecule type" value="Genomic_DNA"/>
</dbReference>
<keyword evidence="4" id="KW-1185">Reference proteome</keyword>
<feature type="compositionally biased region" description="Acidic residues" evidence="1">
    <location>
        <begin position="767"/>
        <end position="781"/>
    </location>
</feature>
<dbReference type="Proteomes" id="UP000485058">
    <property type="component" value="Unassembled WGS sequence"/>
</dbReference>
<feature type="transmembrane region" description="Helical" evidence="2">
    <location>
        <begin position="881"/>
        <end position="904"/>
    </location>
</feature>
<keyword evidence="2" id="KW-1133">Transmembrane helix</keyword>
<organism evidence="3 4">
    <name type="scientific">Haematococcus lacustris</name>
    <name type="common">Green alga</name>
    <name type="synonym">Haematococcus pluvialis</name>
    <dbReference type="NCBI Taxonomy" id="44745"/>
    <lineage>
        <taxon>Eukaryota</taxon>
        <taxon>Viridiplantae</taxon>
        <taxon>Chlorophyta</taxon>
        <taxon>core chlorophytes</taxon>
        <taxon>Chlorophyceae</taxon>
        <taxon>CS clade</taxon>
        <taxon>Chlamydomonadales</taxon>
        <taxon>Haematococcaceae</taxon>
        <taxon>Haematococcus</taxon>
    </lineage>
</organism>
<dbReference type="PANTHER" id="PTHR31600:SF2">
    <property type="entry name" value="GAMETE ENRICHED GENE 10 PROTEIN-RELATED"/>
    <property type="match status" value="1"/>
</dbReference>
<dbReference type="InterPro" id="IPR052994">
    <property type="entry name" value="Tiny_macrocysts_regulators"/>
</dbReference>
<feature type="transmembrane region" description="Helical" evidence="2">
    <location>
        <begin position="708"/>
        <end position="729"/>
    </location>
</feature>
<comment type="caution">
    <text evidence="3">The sequence shown here is derived from an EMBL/GenBank/DDBJ whole genome shotgun (WGS) entry which is preliminary data.</text>
</comment>
<feature type="region of interest" description="Disordered" evidence="1">
    <location>
        <begin position="321"/>
        <end position="404"/>
    </location>
</feature>
<keyword evidence="2" id="KW-0812">Transmembrane</keyword>
<evidence type="ECO:0000313" key="3">
    <source>
        <dbReference type="EMBL" id="GFH15679.1"/>
    </source>
</evidence>
<evidence type="ECO:0000313" key="4">
    <source>
        <dbReference type="Proteomes" id="UP000485058"/>
    </source>
</evidence>
<accession>A0A699Z8W1</accession>
<feature type="region of interest" description="Disordered" evidence="1">
    <location>
        <begin position="767"/>
        <end position="809"/>
    </location>
</feature>
<dbReference type="AlphaFoldDB" id="A0A699Z8W1"/>
<gene>
    <name evidence="3" type="ORF">HaLaN_11949</name>
</gene>
<feature type="compositionally biased region" description="Low complexity" evidence="1">
    <location>
        <begin position="26"/>
        <end position="45"/>
    </location>
</feature>
<keyword evidence="2" id="KW-0472">Membrane</keyword>
<evidence type="ECO:0000256" key="2">
    <source>
        <dbReference type="SAM" id="Phobius"/>
    </source>
</evidence>
<name>A0A699Z8W1_HAELA</name>
<sequence length="1134" mass="122368">MDAPSTACLSAVDPEVAGTGSSTSLQDQGQNSSGSASGSQSSKSGPAVASHLLAFKSMDSSDLNTSMKPLAAINESQVLELKVRSRGQHAVPAFSYCDLLRVCGLGVMNVNEPSVHQPLSERSGSAHHRVKGVKGWESGQCSMMTCAGKCRPAGQRGGIWGSKGPLHARSGLAPEGQQLPVEELDESDMPPGMHHGLVPPPFKQPSRKVRSLSKVSSSRAASLPSTMSVVLDLGPVWQWTCTYPQSKLKSKSKLAKTHTWSPCIAFVWMLRCRGWLRHLLLFHHGLDTTRCLCPSLSLAQLPCASLLHRALCLQEVLPQPAPPASDGDSEQEGPGGPDARMNSWMVSQSKMGAAKHSDHASSVTSEEESEGSSDGGGEGNHNGAAQEDAEEGSEAVDVDEASSTVNDFKRGKRLKRLIKTLAGPQAMLTVTRLRVTALVIAVMLVGVDVSGRLLGPFQLHSTSEPNQATHANTDMYMHLPSQSMCFICIAACAAYAHVAVQLAMFVTFLQLAKSQSDQVLDLQSVGFAIHHVLQVAISVSSLGTLFAGAGLLDIRYLGKGGNEDRTYQVDFMEAQIAKLDELHRGVYRGFNTPRRLTPAFDIRSLWEEPVNKFYGFFQSGPDIVLQSEMTGLWDGGNTYIKQARDILQNSVTLYGRNDTIGGAFNRDPNRLSMVWNGPKVLVPAYMKTLDGLMQKAIGDSKTVNNVQLIVLAVEGGVVSVIAIAVMWFATSRAVYRRYAVYTVFMLMPQGLVKALATKSVELGEGNAEDMDETAAEGDDAATGDGSGFPGNNRDDEEDALRGPSNGGRGGGGGAIVGAKLNMTALQALAAAKANRPSLGKRVVRALMFWKPADATDAQGNTISAAAASLTKRRLHQSSKAVLWLVWPFIFWALFVVVINSLGFVQLASVTSPIATSNIAQFVKFRAKSVMFLSQRLVSSYFLNMDVDGVVVVGSHDHLLVMHHKQRKQYHLPIMVPTYPVNGTRPIDKEAYRAILRLELEALKKEYSAMLYGRESPLVAGDNTPHFQLATQGVMFSQGADILYNLKGCIALNPNDCLSDSDAFFSYVDNGLDQAMKQLLYAAESLLVQEDDALDLDNEAFRFIFTCGNSDVTGGLTMLNDRYNSYVSCQRAALV</sequence>
<feature type="region of interest" description="Disordered" evidence="1">
    <location>
        <begin position="1"/>
        <end position="45"/>
    </location>
</feature>
<dbReference type="PANTHER" id="PTHR31600">
    <property type="entry name" value="TINY MACROCYSTS PROTEIN B-RELATED"/>
    <property type="match status" value="1"/>
</dbReference>
<feature type="compositionally biased region" description="Acidic residues" evidence="1">
    <location>
        <begin position="387"/>
        <end position="400"/>
    </location>
</feature>
<protein>
    <submittedName>
        <fullName evidence="3">Tiny macrocysts protein B</fullName>
    </submittedName>
</protein>
<evidence type="ECO:0000256" key="1">
    <source>
        <dbReference type="SAM" id="MobiDB-lite"/>
    </source>
</evidence>
<reference evidence="3 4" key="1">
    <citation type="submission" date="2020-02" db="EMBL/GenBank/DDBJ databases">
        <title>Draft genome sequence of Haematococcus lacustris strain NIES-144.</title>
        <authorList>
            <person name="Morimoto D."/>
            <person name="Nakagawa S."/>
            <person name="Yoshida T."/>
            <person name="Sawayama S."/>
        </authorList>
    </citation>
    <scope>NUCLEOTIDE SEQUENCE [LARGE SCALE GENOMIC DNA]</scope>
    <source>
        <strain evidence="3 4">NIES-144</strain>
    </source>
</reference>
<proteinExistence type="predicted"/>